<proteinExistence type="predicted"/>
<evidence type="ECO:0000313" key="2">
    <source>
        <dbReference type="EMBL" id="WZU66076.1"/>
    </source>
</evidence>
<dbReference type="InterPro" id="IPR018964">
    <property type="entry name" value="Phage_phiJL001_Gp84_C"/>
</dbReference>
<dbReference type="EMBL" id="CP151767">
    <property type="protein sequence ID" value="WZU66076.1"/>
    <property type="molecule type" value="Genomic_DNA"/>
</dbReference>
<protein>
    <submittedName>
        <fullName evidence="2">DUF2163 domain-containing protein</fullName>
    </submittedName>
</protein>
<evidence type="ECO:0000313" key="3">
    <source>
        <dbReference type="Proteomes" id="UP001470809"/>
    </source>
</evidence>
<sequence>MTADDLIAHLATGATHVCNCWAINRRDGVTLGFTDHDLPLQFDGIDFMPESGLSARALSSTTGLSVNNTETIGVLQDDAITEADIEAGRYDGATVTTWLVQWDSIDNRVVRFVGTIGEMTRADGGFQAELRGLTDALNQPQGRSFLRNCSAILGDARCTVDLADPAYFFEQPVTTVQSSQFFGFTDIAGFNDRWFEAGELRVLSGAAAGLSAVIKADKTGLADRMMTLWQPLGAAVMPGDLVRVTAGCDKRSKTCAQKFSNLINFQGFPDIPGEDWLMDVPRNDGQNTGGSRSR</sequence>
<dbReference type="Proteomes" id="UP001470809">
    <property type="component" value="Chromosome"/>
</dbReference>
<dbReference type="NCBIfam" id="TIGR02218">
    <property type="entry name" value="phg_TIGR02218"/>
    <property type="match status" value="1"/>
</dbReference>
<keyword evidence="3" id="KW-1185">Reference proteome</keyword>
<dbReference type="KEGG" id="yrh:AABB31_13425"/>
<dbReference type="Pfam" id="PF09356">
    <property type="entry name" value="Phage_BR0599"/>
    <property type="match status" value="1"/>
</dbReference>
<feature type="domain" description="Bacteriophage phiJL001 Gp84 C-terminal" evidence="1">
    <location>
        <begin position="193"/>
        <end position="275"/>
    </location>
</feature>
<dbReference type="RefSeq" id="WP_342075403.1">
    <property type="nucleotide sequence ID" value="NZ_CP151767.2"/>
</dbReference>
<evidence type="ECO:0000259" key="1">
    <source>
        <dbReference type="Pfam" id="PF09356"/>
    </source>
</evidence>
<dbReference type="InterPro" id="IPR011928">
    <property type="entry name" value="Phage_phiJL001_Gp84"/>
</dbReference>
<name>A0AAN0NHD1_9RHOB</name>
<reference evidence="3" key="1">
    <citation type="submission" date="2024-04" db="EMBL/GenBank/DDBJ databases">
        <title>Phylogenomic analyses of a clade within the roseobacter group suggest taxonomic reassignments of species of the genera Aestuariivita, Citreicella, Loktanella, Nautella, Pelagibaca, Ruegeria, Thalassobius, Thiobacimonas and Tropicibacter, and the proposal o.</title>
        <authorList>
            <person name="Jeon C.O."/>
        </authorList>
    </citation>
    <scope>NUCLEOTIDE SEQUENCE [LARGE SCALE GENOMIC DNA]</scope>
    <source>
        <strain evidence="3">SS1-5</strain>
    </source>
</reference>
<organism evidence="2 3">
    <name type="scientific">Yoonia rhodophyticola</name>
    <dbReference type="NCBI Taxonomy" id="3137370"/>
    <lineage>
        <taxon>Bacteria</taxon>
        <taxon>Pseudomonadati</taxon>
        <taxon>Pseudomonadota</taxon>
        <taxon>Alphaproteobacteria</taxon>
        <taxon>Rhodobacterales</taxon>
        <taxon>Paracoccaceae</taxon>
        <taxon>Yoonia</taxon>
    </lineage>
</organism>
<dbReference type="Pfam" id="PF09931">
    <property type="entry name" value="Phage_phiJL001_Gp84_N"/>
    <property type="match status" value="1"/>
</dbReference>
<reference evidence="2 3" key="2">
    <citation type="submission" date="2024-08" db="EMBL/GenBank/DDBJ databases">
        <title>Phylogenomic analyses of a clade within the roseobacter group suggest taxonomic reassignments of species of the genera Aestuariivita, Citreicella, Loktanella, Nautella, Pelagibaca, Ruegeria, Thalassobius, Thiobacimonas and Tropicibacter, and the proposal o.</title>
        <authorList>
            <person name="Jeon C.O."/>
        </authorList>
    </citation>
    <scope>NUCLEOTIDE SEQUENCE [LARGE SCALE GENOMIC DNA]</scope>
    <source>
        <strain evidence="2 3">SS1-5</strain>
    </source>
</reference>
<accession>A0AAN0NHD1</accession>
<gene>
    <name evidence="2" type="ORF">AABB31_13425</name>
</gene>
<dbReference type="AlphaFoldDB" id="A0AAN0NHD1"/>